<gene>
    <name evidence="1" type="ORF">O6H91_10G019500</name>
</gene>
<organism evidence="1 2">
    <name type="scientific">Diphasiastrum complanatum</name>
    <name type="common">Issler's clubmoss</name>
    <name type="synonym">Lycopodium complanatum</name>
    <dbReference type="NCBI Taxonomy" id="34168"/>
    <lineage>
        <taxon>Eukaryota</taxon>
        <taxon>Viridiplantae</taxon>
        <taxon>Streptophyta</taxon>
        <taxon>Embryophyta</taxon>
        <taxon>Tracheophyta</taxon>
        <taxon>Lycopodiopsida</taxon>
        <taxon>Lycopodiales</taxon>
        <taxon>Lycopodiaceae</taxon>
        <taxon>Lycopodioideae</taxon>
        <taxon>Diphasiastrum</taxon>
    </lineage>
</organism>
<protein>
    <submittedName>
        <fullName evidence="1">Uncharacterized protein</fullName>
    </submittedName>
</protein>
<reference evidence="2" key="1">
    <citation type="journal article" date="2024" name="Proc. Natl. Acad. Sci. U.S.A.">
        <title>Extraordinary preservation of gene collinearity over three hundred million years revealed in homosporous lycophytes.</title>
        <authorList>
            <person name="Li C."/>
            <person name="Wickell D."/>
            <person name="Kuo L.Y."/>
            <person name="Chen X."/>
            <person name="Nie B."/>
            <person name="Liao X."/>
            <person name="Peng D."/>
            <person name="Ji J."/>
            <person name="Jenkins J."/>
            <person name="Williams M."/>
            <person name="Shu S."/>
            <person name="Plott C."/>
            <person name="Barry K."/>
            <person name="Rajasekar S."/>
            <person name="Grimwood J."/>
            <person name="Han X."/>
            <person name="Sun S."/>
            <person name="Hou Z."/>
            <person name="He W."/>
            <person name="Dai G."/>
            <person name="Sun C."/>
            <person name="Schmutz J."/>
            <person name="Leebens-Mack J.H."/>
            <person name="Li F.W."/>
            <person name="Wang L."/>
        </authorList>
    </citation>
    <scope>NUCLEOTIDE SEQUENCE [LARGE SCALE GENOMIC DNA]</scope>
    <source>
        <strain evidence="2">cv. PW_Plant_1</strain>
    </source>
</reference>
<sequence length="1017" mass="115578">MAISSTDLPRVYSLLQNALSQDEALRKPAEATLAACENKAGFCSCLLEIIAARNLEDQHGARWLASVYFKNSINRYWRQRRDGLGISDAEKPHLRRKLLELVGEENNQVAMQLALLISKIARFDYPREWPELFPSLLQKLQSPIALLTQRVYTVLNQILKELSTKRLAADQRNFAEITSQLFDYTWQHWCNDTQLILQELSTLLLTSEGGSISSELGQTWSLMCERWLVCLKALRRMLVFGFQSDARSLQEVAQVKQVCPPFLQAIQSFLQYKAALQQLHPLQAFVKKACMKLMKTLVEIQTAHPHSFSDKTILPVLLEFCCTTITEPKQETISFEHFLIECMIFIQNIIQCVEYRPSKTGRVLGQLTPTMEEAKANLARRAQEIISTILENKRLLVLCQILVQRYFVLTGKDLDEWARDPEAFHHEQDMVQWREKLRPCAESLYLALFENHREVLAPFVVQILEQTSDNCPPADPGADVQLTEALSLKEAAYNAVGVANYDLYDYINFKKWYENALSREILNQHPNSRILRRRVAWLLGQWVSKIKDDMRLPVYGALIGLLGDGDLAVKLAACHSLHNLIDDVHFYEEEFVPFVPTCFQLLFQFMKQAQEFDSKLQIFNMVSLVIDRLGEKVTPCTEELLSFLPQVWQDSEGQSLLRIQVIFALQRLVIALGPRSPLCYELLFPMLQYSTDVNQPDELNMLEDGLQLWQSTLKYAPSMVTQLLELFPHLVSGMERSLDHLQVAMKIIESYILLGGQAFLQRHAVGVVKILDAVVGNVKEKGMMCTLPVIETLIQCFPGEAPPLLERVLQKLIILVISGRDEADIVKAFSGAILARILVQNSSFFAQLISQPSLLHALQESGVLVDQSTLLLFFDSWLDKVDSLTTVSKRKVCALALCILLTSTEPRILDRLEQILSVCTSILLETEEEKNGQHFSCDYWVSSARVGDERSTGSSESEDSRKQQVCNLDPVNRVALAPLLKEKLQTCATVHGETAFNAALSRLHPSLLVQLRQLMQR</sequence>
<dbReference type="EMBL" id="CM055101">
    <property type="protein sequence ID" value="KAJ7540521.1"/>
    <property type="molecule type" value="Genomic_DNA"/>
</dbReference>
<comment type="caution">
    <text evidence="1">The sequence shown here is derived from an EMBL/GenBank/DDBJ whole genome shotgun (WGS) entry which is preliminary data.</text>
</comment>
<name>A0ACC2CEP5_DIPCM</name>
<proteinExistence type="predicted"/>
<dbReference type="Proteomes" id="UP001162992">
    <property type="component" value="Chromosome 10"/>
</dbReference>
<evidence type="ECO:0000313" key="2">
    <source>
        <dbReference type="Proteomes" id="UP001162992"/>
    </source>
</evidence>
<keyword evidence="2" id="KW-1185">Reference proteome</keyword>
<evidence type="ECO:0000313" key="1">
    <source>
        <dbReference type="EMBL" id="KAJ7540521.1"/>
    </source>
</evidence>
<accession>A0ACC2CEP5</accession>